<keyword evidence="5 6" id="KW-0472">Membrane</keyword>
<evidence type="ECO:0000256" key="4">
    <source>
        <dbReference type="ARBA" id="ARBA00022989"/>
    </source>
</evidence>
<feature type="transmembrane region" description="Helical" evidence="6">
    <location>
        <begin position="64"/>
        <end position="85"/>
    </location>
</feature>
<evidence type="ECO:0000256" key="5">
    <source>
        <dbReference type="ARBA" id="ARBA00023136"/>
    </source>
</evidence>
<accession>F8N5Y0</accession>
<organism evidence="7 8">
    <name type="scientific">Hallella multisaccharivorax DSM 17128</name>
    <dbReference type="NCBI Taxonomy" id="688246"/>
    <lineage>
        <taxon>Bacteria</taxon>
        <taxon>Pseudomonadati</taxon>
        <taxon>Bacteroidota</taxon>
        <taxon>Bacteroidia</taxon>
        <taxon>Bacteroidales</taxon>
        <taxon>Prevotellaceae</taxon>
        <taxon>Hallella</taxon>
    </lineage>
</organism>
<evidence type="ECO:0000256" key="6">
    <source>
        <dbReference type="SAM" id="Phobius"/>
    </source>
</evidence>
<dbReference type="PANTHER" id="PTHR30250">
    <property type="entry name" value="PST FAMILY PREDICTED COLANIC ACID TRANSPORTER"/>
    <property type="match status" value="1"/>
</dbReference>
<feature type="transmembrane region" description="Helical" evidence="6">
    <location>
        <begin position="91"/>
        <end position="113"/>
    </location>
</feature>
<comment type="subcellular location">
    <subcellularLocation>
        <location evidence="1">Cell membrane</location>
        <topology evidence="1">Multi-pass membrane protein</topology>
    </subcellularLocation>
</comment>
<feature type="transmembrane region" description="Helical" evidence="6">
    <location>
        <begin position="405"/>
        <end position="426"/>
    </location>
</feature>
<reference evidence="8" key="1">
    <citation type="journal article" date="2011" name="Stand. Genomic Sci.">
        <title>Non-contiguous finished genome sequence of the opportunistic oral pathogen Prevotella multisaccharivorax type strain (PPPA20).</title>
        <authorList>
            <person name="Pati A."/>
            <person name="Gronow S."/>
            <person name="Lu M."/>
            <person name="Lapidus A."/>
            <person name="Nolan M."/>
            <person name="Lucas S."/>
            <person name="Hammon N."/>
            <person name="Deshpande S."/>
            <person name="Cheng J.F."/>
            <person name="Tapia R."/>
            <person name="Han C."/>
            <person name="Goodwin L."/>
            <person name="Pitluck S."/>
            <person name="Liolios K."/>
            <person name="Pagani I."/>
            <person name="Mavromatis K."/>
            <person name="Mikhailova N."/>
            <person name="Huntemann M."/>
            <person name="Chen A."/>
            <person name="Palaniappan K."/>
            <person name="Land M."/>
            <person name="Hauser L."/>
            <person name="Detter J.C."/>
            <person name="Brambilla E.M."/>
            <person name="Rohde M."/>
            <person name="Goker M."/>
            <person name="Woyke T."/>
            <person name="Bristow J."/>
            <person name="Eisen J.A."/>
            <person name="Markowitz V."/>
            <person name="Hugenholtz P."/>
            <person name="Kyrpides N.C."/>
            <person name="Klenk H.P."/>
            <person name="Ivanova N."/>
        </authorList>
    </citation>
    <scope>NUCLEOTIDE SEQUENCE [LARGE SCALE GENOMIC DNA]</scope>
    <source>
        <strain evidence="8">DSM 17128</strain>
    </source>
</reference>
<dbReference type="eggNOG" id="COG2244">
    <property type="taxonomic scope" value="Bacteria"/>
</dbReference>
<protein>
    <submittedName>
        <fullName evidence="7">Polysaccharide biosynthesis protein</fullName>
    </submittedName>
</protein>
<sequence>MSSSNIVMYLLPLVVTPILSRLYQPEAFGDWGIFSSFIAMATLVLFAGLENAIVKIEADKLSNLLKICIICAVIAIAVLMLVFLYGRSMDISFFCSFPDIQLLAAYLIAYIPYTLGYNLCNRFSRYTALSLNNILQGSCQAGLRILAALLGLTAFNGLILGTTIALYVSAFFLVISLKHKDFPSHHEQFNTHNIKKLLVENKKFPLFDAPSSLLSFAAFNLPTIILAFYFSKASIGCFSIILQLLLLPMSLIGSAIGKVYYQQLCQGKGDTLEVTAISQKIISVTAIISILPLLVLACGGDRLIVLFLGNRWQTAGDISLCLALWSFPTILTQPLLPLFRYKNQQDTLLCFDIFYFLLGIGGLTVGCFLHLPLYTVLIVFSIGCCIAKAGLLIKIVRLSNTNMAVFLKYLPIWIVAVIILFIRLLYL</sequence>
<keyword evidence="8" id="KW-1185">Reference proteome</keyword>
<evidence type="ECO:0000256" key="2">
    <source>
        <dbReference type="ARBA" id="ARBA00022475"/>
    </source>
</evidence>
<dbReference type="HOGENOM" id="CLU_037830_0_0_10"/>
<feature type="transmembrane region" description="Helical" evidence="6">
    <location>
        <begin position="348"/>
        <end position="365"/>
    </location>
</feature>
<keyword evidence="4 6" id="KW-1133">Transmembrane helix</keyword>
<evidence type="ECO:0000313" key="8">
    <source>
        <dbReference type="Proteomes" id="UP000002772"/>
    </source>
</evidence>
<dbReference type="Pfam" id="PF13440">
    <property type="entry name" value="Polysacc_synt_3"/>
    <property type="match status" value="1"/>
</dbReference>
<name>F8N5Y0_9BACT</name>
<proteinExistence type="predicted"/>
<dbReference type="STRING" id="688246.Premu_1759"/>
<dbReference type="GO" id="GO:0005886">
    <property type="term" value="C:plasma membrane"/>
    <property type="evidence" value="ECO:0007669"/>
    <property type="project" value="UniProtKB-SubCell"/>
</dbReference>
<evidence type="ECO:0000256" key="1">
    <source>
        <dbReference type="ARBA" id="ARBA00004651"/>
    </source>
</evidence>
<dbReference type="AlphaFoldDB" id="F8N5Y0"/>
<keyword evidence="3 6" id="KW-0812">Transmembrane</keyword>
<dbReference type="Proteomes" id="UP000002772">
    <property type="component" value="Unassembled WGS sequence"/>
</dbReference>
<evidence type="ECO:0000313" key="7">
    <source>
        <dbReference type="EMBL" id="EGN57164.1"/>
    </source>
</evidence>
<feature type="transmembrane region" description="Helical" evidence="6">
    <location>
        <begin position="237"/>
        <end position="261"/>
    </location>
</feature>
<gene>
    <name evidence="7" type="ORF">Premu_1759</name>
</gene>
<feature type="transmembrane region" description="Helical" evidence="6">
    <location>
        <begin position="158"/>
        <end position="177"/>
    </location>
</feature>
<dbReference type="EMBL" id="GL945017">
    <property type="protein sequence ID" value="EGN57164.1"/>
    <property type="molecule type" value="Genomic_DNA"/>
</dbReference>
<feature type="transmembrane region" description="Helical" evidence="6">
    <location>
        <begin position="31"/>
        <end position="52"/>
    </location>
</feature>
<dbReference type="PANTHER" id="PTHR30250:SF11">
    <property type="entry name" value="O-ANTIGEN TRANSPORTER-RELATED"/>
    <property type="match status" value="1"/>
</dbReference>
<dbReference type="InterPro" id="IPR050833">
    <property type="entry name" value="Poly_Biosynth_Transport"/>
</dbReference>
<feature type="transmembrane region" description="Helical" evidence="6">
    <location>
        <begin position="371"/>
        <end position="393"/>
    </location>
</feature>
<feature type="transmembrane region" description="Helical" evidence="6">
    <location>
        <begin position="281"/>
        <end position="308"/>
    </location>
</feature>
<keyword evidence="2" id="KW-1003">Cell membrane</keyword>
<evidence type="ECO:0000256" key="3">
    <source>
        <dbReference type="ARBA" id="ARBA00022692"/>
    </source>
</evidence>
<feature type="transmembrane region" description="Helical" evidence="6">
    <location>
        <begin position="212"/>
        <end position="231"/>
    </location>
</feature>